<evidence type="ECO:0000313" key="3">
    <source>
        <dbReference type="Proteomes" id="UP000318017"/>
    </source>
</evidence>
<dbReference type="EMBL" id="CP036298">
    <property type="protein sequence ID" value="QDV23438.1"/>
    <property type="molecule type" value="Genomic_DNA"/>
</dbReference>
<proteinExistence type="predicted"/>
<dbReference type="RefSeq" id="WP_145076387.1">
    <property type="nucleotide sequence ID" value="NZ_CP036298.1"/>
</dbReference>
<sequence>MNALIHTTAAATRLVDPYGNPLRTTRERAAAEARAKFRTKLRAAYDAAQTTSENTKHWRFADDLSSAEANSLDVRRTLRSRSRYECLQSNSFAKGIVCTLANDFISTGPGLQIRLKGHEDMARRIERAFLSWARQVRLVRKLRTARLAKCVDGEAFLLASTNPRLRGPVKLDIRVVESDQISTPGWADNQLDANKVDGIHFDSWGNPELYHMLPFHPGDRRGMGNWGEPIDLDPDHVIHLFNHERPGQVRGIPEVTPALPLFAMSRRYTLATVLAAETAADFVALLHTQAGAFEDGHTPQDPFESVDIDRGMMTALPYGYDMKQLKAEQPTTTYVEFRNALLQEIARCIHMPTNKARGDSSGYNYSSARLDHQIYYHALDVERVDWEIECLDRIFEWWLDEALLVNSEFRYSLPPVEELPHRWTWKPAASVNPLQDAKTHIALIDAGLETERDYLMEQGIDPELHWEEIEAQRQRRMAANPQPTTGPAQASAQDDAPNDDANTDDAGNASVARRQPSL</sequence>
<name>A0A518G4B4_9BACT</name>
<dbReference type="Pfam" id="PF05136">
    <property type="entry name" value="Phage_portal_2"/>
    <property type="match status" value="1"/>
</dbReference>
<dbReference type="Proteomes" id="UP000318017">
    <property type="component" value="Chromosome"/>
</dbReference>
<dbReference type="GO" id="GO:0019068">
    <property type="term" value="P:virion assembly"/>
    <property type="evidence" value="ECO:0007669"/>
    <property type="project" value="InterPro"/>
</dbReference>
<dbReference type="GO" id="GO:0005198">
    <property type="term" value="F:structural molecule activity"/>
    <property type="evidence" value="ECO:0007669"/>
    <property type="project" value="InterPro"/>
</dbReference>
<dbReference type="KEGG" id="ahel:Q31a_17360"/>
<reference evidence="2 3" key="1">
    <citation type="submission" date="2019-02" db="EMBL/GenBank/DDBJ databases">
        <title>Deep-cultivation of Planctomycetes and their phenomic and genomic characterization uncovers novel biology.</title>
        <authorList>
            <person name="Wiegand S."/>
            <person name="Jogler M."/>
            <person name="Boedeker C."/>
            <person name="Pinto D."/>
            <person name="Vollmers J."/>
            <person name="Rivas-Marin E."/>
            <person name="Kohn T."/>
            <person name="Peeters S.H."/>
            <person name="Heuer A."/>
            <person name="Rast P."/>
            <person name="Oberbeckmann S."/>
            <person name="Bunk B."/>
            <person name="Jeske O."/>
            <person name="Meyerdierks A."/>
            <person name="Storesund J.E."/>
            <person name="Kallscheuer N."/>
            <person name="Luecker S."/>
            <person name="Lage O.M."/>
            <person name="Pohl T."/>
            <person name="Merkel B.J."/>
            <person name="Hornburger P."/>
            <person name="Mueller R.-W."/>
            <person name="Bruemmer F."/>
            <person name="Labrenz M."/>
            <person name="Spormann A.M."/>
            <person name="Op den Camp H."/>
            <person name="Overmann J."/>
            <person name="Amann R."/>
            <person name="Jetten M.S.M."/>
            <person name="Mascher T."/>
            <person name="Medema M.H."/>
            <person name="Devos D.P."/>
            <person name="Kaster A.-K."/>
            <person name="Ovreas L."/>
            <person name="Rohde M."/>
            <person name="Galperin M.Y."/>
            <person name="Jogler C."/>
        </authorList>
    </citation>
    <scope>NUCLEOTIDE SEQUENCE [LARGE SCALE GENOMIC DNA]</scope>
    <source>
        <strain evidence="2 3">Q31a</strain>
    </source>
</reference>
<accession>A0A518G4B4</accession>
<keyword evidence="3" id="KW-1185">Reference proteome</keyword>
<evidence type="ECO:0000313" key="2">
    <source>
        <dbReference type="EMBL" id="QDV23438.1"/>
    </source>
</evidence>
<feature type="region of interest" description="Disordered" evidence="1">
    <location>
        <begin position="472"/>
        <end position="518"/>
    </location>
</feature>
<feature type="compositionally biased region" description="Low complexity" evidence="1">
    <location>
        <begin position="486"/>
        <end position="495"/>
    </location>
</feature>
<gene>
    <name evidence="2" type="ORF">Q31a_17360</name>
</gene>
<evidence type="ECO:0000256" key="1">
    <source>
        <dbReference type="SAM" id="MobiDB-lite"/>
    </source>
</evidence>
<dbReference type="AlphaFoldDB" id="A0A518G4B4"/>
<organism evidence="2 3">
    <name type="scientific">Aureliella helgolandensis</name>
    <dbReference type="NCBI Taxonomy" id="2527968"/>
    <lineage>
        <taxon>Bacteria</taxon>
        <taxon>Pseudomonadati</taxon>
        <taxon>Planctomycetota</taxon>
        <taxon>Planctomycetia</taxon>
        <taxon>Pirellulales</taxon>
        <taxon>Pirellulaceae</taxon>
        <taxon>Aureliella</taxon>
    </lineage>
</organism>
<dbReference type="InterPro" id="IPR006429">
    <property type="entry name" value="Phage_lambda_portal"/>
</dbReference>
<dbReference type="OrthoDB" id="622132at2"/>
<protein>
    <submittedName>
        <fullName evidence="2">Phage portal protein, lambda family</fullName>
    </submittedName>
</protein>